<dbReference type="Proteomes" id="UP001598112">
    <property type="component" value="Unassembled WGS sequence"/>
</dbReference>
<dbReference type="RefSeq" id="WP_377978863.1">
    <property type="nucleotide sequence ID" value="NZ_JBBKXY010000002.1"/>
</dbReference>
<gene>
    <name evidence="2" type="ORF">SKC35_07860</name>
</gene>
<reference evidence="2 3" key="1">
    <citation type="submission" date="2024-03" db="EMBL/GenBank/DDBJ databases">
        <title>Aquirufa genome sequencing.</title>
        <authorList>
            <person name="Pitt A."/>
            <person name="Hahn M.W."/>
        </authorList>
    </citation>
    <scope>NUCLEOTIDE SEQUENCE [LARGE SCALE GENOMIC DNA]</scope>
    <source>
        <strain evidence="2 3">KTFRIE-69F</strain>
    </source>
</reference>
<proteinExistence type="predicted"/>
<evidence type="ECO:0000313" key="2">
    <source>
        <dbReference type="EMBL" id="MFD3293599.1"/>
    </source>
</evidence>
<dbReference type="Pfam" id="PF01973">
    <property type="entry name" value="MptE-like"/>
    <property type="match status" value="1"/>
</dbReference>
<evidence type="ECO:0000313" key="3">
    <source>
        <dbReference type="Proteomes" id="UP001598112"/>
    </source>
</evidence>
<dbReference type="Gene3D" id="3.90.1480.10">
    <property type="entry name" value="Alpha-2,3-sialyltransferase"/>
    <property type="match status" value="1"/>
</dbReference>
<dbReference type="EMBL" id="JBBKXY010000002">
    <property type="protein sequence ID" value="MFD3293599.1"/>
    <property type="molecule type" value="Genomic_DNA"/>
</dbReference>
<comment type="caution">
    <text evidence="2">The sequence shown here is derived from an EMBL/GenBank/DDBJ whole genome shotgun (WGS) entry which is preliminary data.</text>
</comment>
<feature type="domain" description="6-hydroxymethylpterin diphosphokinase MptE-like" evidence="1">
    <location>
        <begin position="34"/>
        <end position="203"/>
    </location>
</feature>
<organism evidence="2 3">
    <name type="scientific">Aquirufa originis</name>
    <dbReference type="NCBI Taxonomy" id="3096514"/>
    <lineage>
        <taxon>Bacteria</taxon>
        <taxon>Pseudomonadati</taxon>
        <taxon>Bacteroidota</taxon>
        <taxon>Cytophagia</taxon>
        <taxon>Cytophagales</taxon>
        <taxon>Flectobacillaceae</taxon>
        <taxon>Aquirufa</taxon>
    </lineage>
</organism>
<name>A0ABW6D868_9BACT</name>
<sequence>MQVLLNDLSFWSFLRFYILSKVLRFAEFFYFVIPNYFEIKKIKSFKNLKVGKSAFVFAGGPSISQLDINKIKIYKDKGFDVFAGNSFINSNLGQVIKPDYYFISDDKFFHKHNSSFVYDENLKVVRNIEEMGIPCFYPHRYSKYVSRHNNSFIFNDTIDLFSSNVADLTKPRPYVSMTLYKALSLACYMGYSKIYICGFDNDYFKNYQCNHKNEIYFEDKHFYTNEIGENTIRKVDKNFHKSMSSLLIHISTLFSGLEKFEKYPIINLDCQGLVDAFSKDHNLDIYK</sequence>
<accession>A0ABW6D868</accession>
<keyword evidence="3" id="KW-1185">Reference proteome</keyword>
<evidence type="ECO:0000259" key="1">
    <source>
        <dbReference type="Pfam" id="PF01973"/>
    </source>
</evidence>
<dbReference type="InterPro" id="IPR002826">
    <property type="entry name" value="MptE-like"/>
</dbReference>
<protein>
    <submittedName>
        <fullName evidence="2">6-hydroxymethylpterin diphosphokinase MptE-like protein</fullName>
    </submittedName>
</protein>